<accession>A0ABT6CLX5</accession>
<dbReference type="SUPFAM" id="SSF50692">
    <property type="entry name" value="ADC-like"/>
    <property type="match status" value="1"/>
</dbReference>
<organism evidence="7 8">
    <name type="scientific">Novosphingobium cyanobacteriorum</name>
    <dbReference type="NCBI Taxonomy" id="3024215"/>
    <lineage>
        <taxon>Bacteria</taxon>
        <taxon>Pseudomonadati</taxon>
        <taxon>Pseudomonadota</taxon>
        <taxon>Alphaproteobacteria</taxon>
        <taxon>Sphingomonadales</taxon>
        <taxon>Sphingomonadaceae</taxon>
        <taxon>Novosphingobium</taxon>
    </lineage>
</organism>
<dbReference type="InterPro" id="IPR006656">
    <property type="entry name" value="Mopterin_OxRdtase"/>
</dbReference>
<dbReference type="PROSITE" id="PS00551">
    <property type="entry name" value="MOLYBDOPTERIN_PROK_1"/>
    <property type="match status" value="1"/>
</dbReference>
<sequence length="725" mass="78289">MDEERAGSTLRPAEGNRIAQSACRLCAGMCGLDVEIDPQGRAVAIRGDRRNPVSRGYACIKGLTLHEAHHSERRILRPLRRQEDGSFAEVGWAEALDDIAARLSALVRDHGPDSVGAFKGTLNYSNFLSNAMLPAFLSALGSTAYYSTMTVDQSAKWVNVERLGAWAGGKDPFVLSDVLMMIGTNPIVSLSTFNFQLQNPVKSMREARARGLKLIVIDPRRTETARHADLFIQPLPGEDPTVLAAILRIILAEGWHDPEFCERHVDGLEALRAAVEPFDEAYAAARAAVDPALLRAAAELFARPVADGAVLRRKRGTAASGTGPNMAPHSNLAEHLVEALNVVCGRYAREGDPVVNPGVVGPRQPRLAQVVPPRRGWEHDPQPAPSGFGRIFGERMSGALPDDVLTDAPNRLRAMIVAAGNPVLALPQTAAAQQAFAALDLLVVIDPFLTATARLADYVLPPRMVFERHELSGRDYEAIVTFSPFAHYTAPILSPPEGAEVEDDWAILWEIASRMGLSLSIDGEPIDMARRPDPLALMELMTRRSTIPFDVVRAAERGAVFAVPPQRVEPAVPGATGRFALAPADVIAELAEVRDEVASPVPGALRFACRRMREVQNTAYHHLPTIAQRVPFNPAFLHPDDLSARSIAPGERICISSAHGEVIAVARADPDLRPGVLAMAHGWDDLPGSGAANVNRLTSTRIGRDPINAMPVLTAFDVMVAPVEA</sequence>
<evidence type="ECO:0000256" key="1">
    <source>
        <dbReference type="ARBA" id="ARBA00010312"/>
    </source>
</evidence>
<keyword evidence="4" id="KW-0408">Iron</keyword>
<dbReference type="RefSeq" id="WP_277279689.1">
    <property type="nucleotide sequence ID" value="NZ_JAROCY010000018.1"/>
</dbReference>
<reference evidence="7 8" key="1">
    <citation type="submission" date="2023-03" db="EMBL/GenBank/DDBJ databases">
        <title>Novosphingobium cyanobacteriorum sp. nov., isolated from a eutrophic reservoir during the Microcystis bloom period.</title>
        <authorList>
            <person name="Kang M."/>
            <person name="Le V."/>
            <person name="Ko S.-R."/>
            <person name="Lee S.-A."/>
            <person name="Ahn C.-Y."/>
        </authorList>
    </citation>
    <scope>NUCLEOTIDE SEQUENCE [LARGE SCALE GENOMIC DNA]</scope>
    <source>
        <strain evidence="7 8">HBC54</strain>
    </source>
</reference>
<dbReference type="PANTHER" id="PTHR43742:SF6">
    <property type="entry name" value="OXIDOREDUCTASE YYAE-RELATED"/>
    <property type="match status" value="1"/>
</dbReference>
<protein>
    <submittedName>
        <fullName evidence="7">Molybdopterin-dependent oxidoreductase</fullName>
    </submittedName>
</protein>
<dbReference type="Pfam" id="PF04879">
    <property type="entry name" value="Molybdop_Fe4S4"/>
    <property type="match status" value="1"/>
</dbReference>
<dbReference type="Gene3D" id="3.40.228.10">
    <property type="entry name" value="Dimethylsulfoxide Reductase, domain 2"/>
    <property type="match status" value="1"/>
</dbReference>
<dbReference type="PANTHER" id="PTHR43742">
    <property type="entry name" value="TRIMETHYLAMINE-N-OXIDE REDUCTASE"/>
    <property type="match status" value="1"/>
</dbReference>
<name>A0ABT6CLX5_9SPHN</name>
<evidence type="ECO:0000256" key="4">
    <source>
        <dbReference type="ARBA" id="ARBA00023004"/>
    </source>
</evidence>
<feature type="domain" description="4Fe-4S Mo/W bis-MGD-type" evidence="6">
    <location>
        <begin position="16"/>
        <end position="73"/>
    </location>
</feature>
<dbReference type="Proteomes" id="UP001222770">
    <property type="component" value="Unassembled WGS sequence"/>
</dbReference>
<dbReference type="PROSITE" id="PS51669">
    <property type="entry name" value="4FE4S_MOW_BIS_MGD"/>
    <property type="match status" value="1"/>
</dbReference>
<dbReference type="InterPro" id="IPR009010">
    <property type="entry name" value="Asp_de-COase-like_dom_sf"/>
</dbReference>
<evidence type="ECO:0000256" key="3">
    <source>
        <dbReference type="ARBA" id="ARBA00022723"/>
    </source>
</evidence>
<keyword evidence="3" id="KW-0479">Metal-binding</keyword>
<dbReference type="InterPro" id="IPR027467">
    <property type="entry name" value="MopterinOxRdtase_cofactor_BS"/>
</dbReference>
<dbReference type="CDD" id="cd02775">
    <property type="entry name" value="MopB_CT"/>
    <property type="match status" value="1"/>
</dbReference>
<evidence type="ECO:0000256" key="5">
    <source>
        <dbReference type="ARBA" id="ARBA00023014"/>
    </source>
</evidence>
<keyword evidence="5" id="KW-0411">Iron-sulfur</keyword>
<keyword evidence="2" id="KW-0004">4Fe-4S</keyword>
<comment type="caution">
    <text evidence="7">The sequence shown here is derived from an EMBL/GenBank/DDBJ whole genome shotgun (WGS) entry which is preliminary data.</text>
</comment>
<dbReference type="Gene3D" id="2.40.40.20">
    <property type="match status" value="1"/>
</dbReference>
<dbReference type="SUPFAM" id="SSF53706">
    <property type="entry name" value="Formate dehydrogenase/DMSO reductase, domains 1-3"/>
    <property type="match status" value="1"/>
</dbReference>
<comment type="similarity">
    <text evidence="1">Belongs to the prokaryotic molybdopterin-containing oxidoreductase family.</text>
</comment>
<gene>
    <name evidence="7" type="ORF">POM99_17050</name>
</gene>
<dbReference type="Pfam" id="PF00384">
    <property type="entry name" value="Molybdopterin"/>
    <property type="match status" value="1"/>
</dbReference>
<dbReference type="InterPro" id="IPR050612">
    <property type="entry name" value="Prok_Mopterin_Oxidored"/>
</dbReference>
<dbReference type="Pfam" id="PF01568">
    <property type="entry name" value="Molydop_binding"/>
    <property type="match status" value="1"/>
</dbReference>
<evidence type="ECO:0000256" key="2">
    <source>
        <dbReference type="ARBA" id="ARBA00022485"/>
    </source>
</evidence>
<dbReference type="SMART" id="SM00926">
    <property type="entry name" value="Molybdop_Fe4S4"/>
    <property type="match status" value="1"/>
</dbReference>
<proteinExistence type="inferred from homology"/>
<dbReference type="InterPro" id="IPR006963">
    <property type="entry name" value="Mopterin_OxRdtase_4Fe-4S_dom"/>
</dbReference>
<dbReference type="Gene3D" id="3.40.50.740">
    <property type="match status" value="1"/>
</dbReference>
<keyword evidence="8" id="KW-1185">Reference proteome</keyword>
<dbReference type="Gene3D" id="2.20.25.90">
    <property type="entry name" value="ADC-like domains"/>
    <property type="match status" value="1"/>
</dbReference>
<evidence type="ECO:0000313" key="7">
    <source>
        <dbReference type="EMBL" id="MDF8334918.1"/>
    </source>
</evidence>
<dbReference type="EMBL" id="JAROCY010000018">
    <property type="protein sequence ID" value="MDF8334918.1"/>
    <property type="molecule type" value="Genomic_DNA"/>
</dbReference>
<dbReference type="InterPro" id="IPR006657">
    <property type="entry name" value="MoPterin_dinucl-bd_dom"/>
</dbReference>
<evidence type="ECO:0000259" key="6">
    <source>
        <dbReference type="PROSITE" id="PS51669"/>
    </source>
</evidence>
<evidence type="ECO:0000313" key="8">
    <source>
        <dbReference type="Proteomes" id="UP001222770"/>
    </source>
</evidence>